<dbReference type="InterPro" id="IPR053824">
    <property type="entry name" value="DUF7010"/>
</dbReference>
<name>A0A1E8CLV1_9GAMM</name>
<feature type="transmembrane region" description="Helical" evidence="1">
    <location>
        <begin position="130"/>
        <end position="148"/>
    </location>
</feature>
<dbReference type="EMBL" id="MASR01000001">
    <property type="protein sequence ID" value="OFE13456.1"/>
    <property type="molecule type" value="Genomic_DNA"/>
</dbReference>
<proteinExistence type="predicted"/>
<protein>
    <submittedName>
        <fullName evidence="2">Uncharacterized protein</fullName>
    </submittedName>
</protein>
<dbReference type="Proteomes" id="UP000175669">
    <property type="component" value="Unassembled WGS sequence"/>
</dbReference>
<feature type="transmembrane region" description="Helical" evidence="1">
    <location>
        <begin position="154"/>
        <end position="174"/>
    </location>
</feature>
<keyword evidence="3" id="KW-1185">Reference proteome</keyword>
<sequence length="198" mass="21074">MDSISAAQCNMREAYYGGAPGIVSSGSAWLLAAIVAALVSERAGVIALVMAGMLIFPVSVVFCRLLGCTGKHNRGNPLAPHAMEGTIWMLLSIPIAIAAAMYRIEWFFPAMLLVIAGRYLTFSTLYGMRIFWVFGATLVTSALGLIYLQASVFLGALTGALVEYIFGAVIFVTFQTSQPNQALNSQAAPAGTPRDDAR</sequence>
<feature type="transmembrane region" description="Helical" evidence="1">
    <location>
        <begin position="45"/>
        <end position="66"/>
    </location>
</feature>
<gene>
    <name evidence="2" type="ORF">PHACT_10170</name>
</gene>
<feature type="transmembrane region" description="Helical" evidence="1">
    <location>
        <begin position="78"/>
        <end position="100"/>
    </location>
</feature>
<keyword evidence="1" id="KW-0472">Membrane</keyword>
<evidence type="ECO:0000313" key="3">
    <source>
        <dbReference type="Proteomes" id="UP000175669"/>
    </source>
</evidence>
<comment type="caution">
    <text evidence="2">The sequence shown here is derived from an EMBL/GenBank/DDBJ whole genome shotgun (WGS) entry which is preliminary data.</text>
</comment>
<organism evidence="2 3">
    <name type="scientific">Pseudohongiella acticola</name>
    <dbReference type="NCBI Taxonomy" id="1524254"/>
    <lineage>
        <taxon>Bacteria</taxon>
        <taxon>Pseudomonadati</taxon>
        <taxon>Pseudomonadota</taxon>
        <taxon>Gammaproteobacteria</taxon>
        <taxon>Pseudomonadales</taxon>
        <taxon>Pseudohongiellaceae</taxon>
        <taxon>Pseudohongiella</taxon>
    </lineage>
</organism>
<accession>A0A1E8CLV1</accession>
<dbReference type="RefSeq" id="WP_070117673.1">
    <property type="nucleotide sequence ID" value="NZ_MASR01000001.1"/>
</dbReference>
<dbReference type="STRING" id="1524254.PHACT_10170"/>
<feature type="transmembrane region" description="Helical" evidence="1">
    <location>
        <begin position="21"/>
        <end position="39"/>
    </location>
</feature>
<dbReference type="Pfam" id="PF22765">
    <property type="entry name" value="DUF7010"/>
    <property type="match status" value="1"/>
</dbReference>
<reference evidence="3" key="1">
    <citation type="submission" date="2016-07" db="EMBL/GenBank/DDBJ databases">
        <authorList>
            <person name="Florea S."/>
            <person name="Webb J.S."/>
            <person name="Jaromczyk J."/>
            <person name="Schardl C.L."/>
        </authorList>
    </citation>
    <scope>NUCLEOTIDE SEQUENCE [LARGE SCALE GENOMIC DNA]</scope>
    <source>
        <strain evidence="3">KCTC 42131</strain>
    </source>
</reference>
<keyword evidence="1" id="KW-1133">Transmembrane helix</keyword>
<evidence type="ECO:0000256" key="1">
    <source>
        <dbReference type="SAM" id="Phobius"/>
    </source>
</evidence>
<evidence type="ECO:0000313" key="2">
    <source>
        <dbReference type="EMBL" id="OFE13456.1"/>
    </source>
</evidence>
<dbReference type="AlphaFoldDB" id="A0A1E8CLV1"/>
<keyword evidence="1" id="KW-0812">Transmembrane</keyword>